<comment type="caution">
    <text evidence="1">The sequence shown here is derived from an EMBL/GenBank/DDBJ whole genome shotgun (WGS) entry which is preliminary data.</text>
</comment>
<protein>
    <submittedName>
        <fullName evidence="1">Uncharacterized protein</fullName>
    </submittedName>
</protein>
<evidence type="ECO:0000313" key="1">
    <source>
        <dbReference type="EMBL" id="KMZ65903.1"/>
    </source>
</evidence>
<name>A0A0K9P9Z8_ZOSMR</name>
<sequence length="120" mass="14024">MMGMRWSTVMSVEFGFKLCSDFVKGDASFTCGKWKIRDIRNNYNNEENVVAQLLVEFPNKADLCPSLVRPSFGVWREIPMEERRPALFQEISTVFTYSLWKIIGKKTKFINFFGSLHNQK</sequence>
<organism evidence="1 2">
    <name type="scientific">Zostera marina</name>
    <name type="common">Eelgrass</name>
    <dbReference type="NCBI Taxonomy" id="29655"/>
    <lineage>
        <taxon>Eukaryota</taxon>
        <taxon>Viridiplantae</taxon>
        <taxon>Streptophyta</taxon>
        <taxon>Embryophyta</taxon>
        <taxon>Tracheophyta</taxon>
        <taxon>Spermatophyta</taxon>
        <taxon>Magnoliopsida</taxon>
        <taxon>Liliopsida</taxon>
        <taxon>Zosteraceae</taxon>
        <taxon>Zostera</taxon>
    </lineage>
</organism>
<dbReference type="Proteomes" id="UP000036987">
    <property type="component" value="Unassembled WGS sequence"/>
</dbReference>
<proteinExistence type="predicted"/>
<gene>
    <name evidence="1" type="ORF">ZOSMA_306G00080</name>
</gene>
<dbReference type="OrthoDB" id="79252at2759"/>
<keyword evidence="2" id="KW-1185">Reference proteome</keyword>
<dbReference type="AlphaFoldDB" id="A0A0K9P9Z8"/>
<dbReference type="EMBL" id="LFYR01000999">
    <property type="protein sequence ID" value="KMZ65903.1"/>
    <property type="molecule type" value="Genomic_DNA"/>
</dbReference>
<evidence type="ECO:0000313" key="2">
    <source>
        <dbReference type="Proteomes" id="UP000036987"/>
    </source>
</evidence>
<reference evidence="2" key="1">
    <citation type="journal article" date="2016" name="Nature">
        <title>The genome of the seagrass Zostera marina reveals angiosperm adaptation to the sea.</title>
        <authorList>
            <person name="Olsen J.L."/>
            <person name="Rouze P."/>
            <person name="Verhelst B."/>
            <person name="Lin Y.-C."/>
            <person name="Bayer T."/>
            <person name="Collen J."/>
            <person name="Dattolo E."/>
            <person name="De Paoli E."/>
            <person name="Dittami S."/>
            <person name="Maumus F."/>
            <person name="Michel G."/>
            <person name="Kersting A."/>
            <person name="Lauritano C."/>
            <person name="Lohaus R."/>
            <person name="Toepel M."/>
            <person name="Tonon T."/>
            <person name="Vanneste K."/>
            <person name="Amirebrahimi M."/>
            <person name="Brakel J."/>
            <person name="Bostroem C."/>
            <person name="Chovatia M."/>
            <person name="Grimwood J."/>
            <person name="Jenkins J.W."/>
            <person name="Jueterbock A."/>
            <person name="Mraz A."/>
            <person name="Stam W.T."/>
            <person name="Tice H."/>
            <person name="Bornberg-Bauer E."/>
            <person name="Green P.J."/>
            <person name="Pearson G.A."/>
            <person name="Procaccini G."/>
            <person name="Duarte C.M."/>
            <person name="Schmutz J."/>
            <person name="Reusch T.B.H."/>
            <person name="Van de Peer Y."/>
        </authorList>
    </citation>
    <scope>NUCLEOTIDE SEQUENCE [LARGE SCALE GENOMIC DNA]</scope>
    <source>
        <strain evidence="2">cv. Finnish</strain>
    </source>
</reference>
<accession>A0A0K9P9Z8</accession>